<keyword evidence="6" id="KW-0812">Transmembrane</keyword>
<dbReference type="InterPro" id="IPR005594">
    <property type="entry name" value="YadA_C"/>
</dbReference>
<reference evidence="15 16" key="1">
    <citation type="submission" date="2020-10" db="EMBL/GenBank/DDBJ databases">
        <title>Genome Sequencing of Rodentibacter spp. strain DSM111151.</title>
        <authorList>
            <person name="Benga L."/>
            <person name="Lautwein T."/>
        </authorList>
    </citation>
    <scope>NUCLEOTIDE SEQUENCE [LARGE SCALE GENOMIC DNA]</scope>
    <source>
        <strain evidence="15 16">DSM 111151</strain>
    </source>
</reference>
<evidence type="ECO:0000256" key="6">
    <source>
        <dbReference type="ARBA" id="ARBA00022692"/>
    </source>
</evidence>
<evidence type="ECO:0000256" key="7">
    <source>
        <dbReference type="ARBA" id="ARBA00022729"/>
    </source>
</evidence>
<evidence type="ECO:0000256" key="1">
    <source>
        <dbReference type="ARBA" id="ARBA00004241"/>
    </source>
</evidence>
<evidence type="ECO:0000256" key="8">
    <source>
        <dbReference type="ARBA" id="ARBA00022927"/>
    </source>
</evidence>
<evidence type="ECO:0000259" key="14">
    <source>
        <dbReference type="Pfam" id="PF05662"/>
    </source>
</evidence>
<dbReference type="InterPro" id="IPR008640">
    <property type="entry name" value="Adhesin_Head_dom"/>
</dbReference>
<dbReference type="Pfam" id="PF05662">
    <property type="entry name" value="YadA_stalk"/>
    <property type="match status" value="1"/>
</dbReference>
<dbReference type="Proteomes" id="UP000663069">
    <property type="component" value="Chromosome"/>
</dbReference>
<comment type="similarity">
    <text evidence="3">Belongs to the autotransporter-2 (AT-2) (TC 1.B.40) family.</text>
</comment>
<dbReference type="Pfam" id="PF05658">
    <property type="entry name" value="YadA_head"/>
    <property type="match status" value="2"/>
</dbReference>
<dbReference type="InterPro" id="IPR011049">
    <property type="entry name" value="Serralysin-like_metalloprot_C"/>
</dbReference>
<keyword evidence="10" id="KW-0998">Cell outer membrane</keyword>
<keyword evidence="9" id="KW-0472">Membrane</keyword>
<protein>
    <submittedName>
        <fullName evidence="15">YadA-like family protein</fullName>
    </submittedName>
</protein>
<dbReference type="RefSeq" id="WP_194813301.1">
    <property type="nucleotide sequence ID" value="NZ_CP063056.1"/>
</dbReference>
<feature type="domain" description="Trimeric autotransporter adhesin YadA-like C-terminal membrane anchor" evidence="12">
    <location>
        <begin position="142"/>
        <end position="202"/>
    </location>
</feature>
<dbReference type="InterPro" id="IPR045584">
    <property type="entry name" value="Pilin-like"/>
</dbReference>
<organism evidence="15 16">
    <name type="scientific">Rodentibacter haemolyticus</name>
    <dbReference type="NCBI Taxonomy" id="2778911"/>
    <lineage>
        <taxon>Bacteria</taxon>
        <taxon>Pseudomonadati</taxon>
        <taxon>Pseudomonadota</taxon>
        <taxon>Gammaproteobacteria</taxon>
        <taxon>Pasteurellales</taxon>
        <taxon>Pasteurellaceae</taxon>
        <taxon>Rodentibacter</taxon>
    </lineage>
</organism>
<gene>
    <name evidence="15" type="ORF">IHV77_09450</name>
</gene>
<feature type="region of interest" description="Disordered" evidence="11">
    <location>
        <begin position="1"/>
        <end position="21"/>
    </location>
</feature>
<keyword evidence="16" id="KW-1185">Reference proteome</keyword>
<evidence type="ECO:0000256" key="4">
    <source>
        <dbReference type="ARBA" id="ARBA00022448"/>
    </source>
</evidence>
<keyword evidence="5" id="KW-1134">Transmembrane beta strand</keyword>
<dbReference type="Gene3D" id="2.150.10.10">
    <property type="entry name" value="Serralysin-like metalloprotease, C-terminal"/>
    <property type="match status" value="1"/>
</dbReference>
<dbReference type="InterPro" id="IPR008635">
    <property type="entry name" value="Coiled_stalk_dom"/>
</dbReference>
<evidence type="ECO:0000259" key="12">
    <source>
        <dbReference type="Pfam" id="PF03895"/>
    </source>
</evidence>
<evidence type="ECO:0000256" key="2">
    <source>
        <dbReference type="ARBA" id="ARBA00004442"/>
    </source>
</evidence>
<accession>A0ABX6V652</accession>
<name>A0ABX6V652_9PAST</name>
<evidence type="ECO:0000256" key="10">
    <source>
        <dbReference type="ARBA" id="ARBA00023237"/>
    </source>
</evidence>
<evidence type="ECO:0000256" key="3">
    <source>
        <dbReference type="ARBA" id="ARBA00005848"/>
    </source>
</evidence>
<evidence type="ECO:0000259" key="13">
    <source>
        <dbReference type="Pfam" id="PF05658"/>
    </source>
</evidence>
<dbReference type="Pfam" id="PF03895">
    <property type="entry name" value="YadA_anchor"/>
    <property type="match status" value="1"/>
</dbReference>
<keyword evidence="7" id="KW-0732">Signal</keyword>
<sequence length="203" mass="20659">MISKDGKTSFSANNADNDASAKAAGKNSTALGYGAEATAENTTAIGNKAKATAKNATALGQNSQATAENSVALGTNSVANEANTVSVGSVDNERRITNVAHGVKGTDAVNVNQLNEVKRDIRKTDKKLRAGIAGVTAMANIPQVTQAGANLVGVGVGNFKGENAIAVGYSKLTDNNKVIFKVSGAANTRGDYNVGAGIGYQWK</sequence>
<feature type="compositionally biased region" description="Low complexity" evidence="11">
    <location>
        <begin position="9"/>
        <end position="21"/>
    </location>
</feature>
<evidence type="ECO:0000256" key="9">
    <source>
        <dbReference type="ARBA" id="ARBA00023136"/>
    </source>
</evidence>
<evidence type="ECO:0000313" key="16">
    <source>
        <dbReference type="Proteomes" id="UP000663069"/>
    </source>
</evidence>
<feature type="domain" description="Trimeric autotransporter adhesin YadA-like stalk" evidence="14">
    <location>
        <begin position="95"/>
        <end position="125"/>
    </location>
</feature>
<dbReference type="SUPFAM" id="SSF54523">
    <property type="entry name" value="Pili subunits"/>
    <property type="match status" value="1"/>
</dbReference>
<evidence type="ECO:0000256" key="11">
    <source>
        <dbReference type="SAM" id="MobiDB-lite"/>
    </source>
</evidence>
<dbReference type="EMBL" id="CP063056">
    <property type="protein sequence ID" value="QPB43746.1"/>
    <property type="molecule type" value="Genomic_DNA"/>
</dbReference>
<evidence type="ECO:0000256" key="5">
    <source>
        <dbReference type="ARBA" id="ARBA00022452"/>
    </source>
</evidence>
<keyword evidence="8" id="KW-0653">Protein transport</keyword>
<dbReference type="Gene3D" id="3.30.1300.30">
    <property type="entry name" value="GSPII I/J protein-like"/>
    <property type="match status" value="1"/>
</dbReference>
<evidence type="ECO:0000313" key="15">
    <source>
        <dbReference type="EMBL" id="QPB43746.1"/>
    </source>
</evidence>
<feature type="domain" description="Trimeric autotransporter adhesin YadA-like head" evidence="13">
    <location>
        <begin position="51"/>
        <end position="77"/>
    </location>
</feature>
<feature type="domain" description="Trimeric autotransporter adhesin YadA-like head" evidence="13">
    <location>
        <begin position="23"/>
        <end position="49"/>
    </location>
</feature>
<dbReference type="SUPFAM" id="SSF101967">
    <property type="entry name" value="Adhesin YadA, collagen-binding domain"/>
    <property type="match status" value="1"/>
</dbReference>
<keyword evidence="4" id="KW-0813">Transport</keyword>
<comment type="subcellular location">
    <subcellularLocation>
        <location evidence="2">Cell outer membrane</location>
    </subcellularLocation>
    <subcellularLocation>
        <location evidence="1">Cell surface</location>
    </subcellularLocation>
</comment>
<proteinExistence type="inferred from homology"/>